<gene>
    <name evidence="3" type="ORF">EpCFBP13511_14260</name>
    <name evidence="2" type="ORF">IFT93_12105</name>
</gene>
<feature type="chain" id="PRO_5020283328" evidence="1">
    <location>
        <begin position="24"/>
        <end position="337"/>
    </location>
</feature>
<dbReference type="PANTHER" id="PTHR37549">
    <property type="entry name" value="LIPOPROTEIN LPRI"/>
    <property type="match status" value="1"/>
</dbReference>
<dbReference type="InterPro" id="IPR052755">
    <property type="entry name" value="Lysozyme_Inhibitor_LprI"/>
</dbReference>
<name>A0A4U3F6E1_9GAMM</name>
<keyword evidence="1" id="KW-0732">Signal</keyword>
<dbReference type="OrthoDB" id="6608320at2"/>
<evidence type="ECO:0000313" key="5">
    <source>
        <dbReference type="Proteomes" id="UP000661012"/>
    </source>
</evidence>
<evidence type="ECO:0000313" key="4">
    <source>
        <dbReference type="Proteomes" id="UP000306393"/>
    </source>
</evidence>
<keyword evidence="5" id="KW-1185">Reference proteome</keyword>
<organism evidence="3 4">
    <name type="scientific">Erwinia persicina</name>
    <dbReference type="NCBI Taxonomy" id="55211"/>
    <lineage>
        <taxon>Bacteria</taxon>
        <taxon>Pseudomonadati</taxon>
        <taxon>Pseudomonadota</taxon>
        <taxon>Gammaproteobacteria</taxon>
        <taxon>Enterobacterales</taxon>
        <taxon>Erwiniaceae</taxon>
        <taxon>Erwinia</taxon>
    </lineage>
</organism>
<dbReference type="EMBL" id="QGAC01000013">
    <property type="protein sequence ID" value="TKJ89011.1"/>
    <property type="molecule type" value="Genomic_DNA"/>
</dbReference>
<reference evidence="2 5" key="2">
    <citation type="journal article" date="2020" name="FEMS Microbiol. Ecol.">
        <title>Temporal dynamics of bacterial communities during seed development and maturation.</title>
        <authorList>
            <person name="Chesneau G."/>
            <person name="Torres-Cortes G."/>
            <person name="Briand M."/>
            <person name="Darrasse A."/>
            <person name="Preveaux A."/>
            <person name="Marais C."/>
            <person name="Jacques M.A."/>
            <person name="Shade A."/>
            <person name="Barret M."/>
        </authorList>
    </citation>
    <scope>NUCLEOTIDE SEQUENCE [LARGE SCALE GENOMIC DNA]</scope>
    <source>
        <strain evidence="2 5">CFBP13732</strain>
    </source>
</reference>
<comment type="caution">
    <text evidence="3">The sequence shown here is derived from an EMBL/GenBank/DDBJ whole genome shotgun (WGS) entry which is preliminary data.</text>
</comment>
<dbReference type="GO" id="GO:0005576">
    <property type="term" value="C:extracellular region"/>
    <property type="evidence" value="ECO:0007669"/>
    <property type="project" value="TreeGrafter"/>
</dbReference>
<dbReference type="Proteomes" id="UP000306393">
    <property type="component" value="Unassembled WGS sequence"/>
</dbReference>
<reference evidence="3 4" key="1">
    <citation type="journal article" date="2019" name="Sci. Rep.">
        <title>Differences in resource use lead to coexistence of seed-transmitted microbial populations.</title>
        <authorList>
            <person name="Torres-Cortes G."/>
            <person name="Garcia B.J."/>
            <person name="Compant S."/>
            <person name="Rezki S."/>
            <person name="Jones P."/>
            <person name="Preveaux A."/>
            <person name="Briand M."/>
            <person name="Roulet A."/>
            <person name="Bouchez O."/>
            <person name="Jacobson D."/>
            <person name="Barret M."/>
        </authorList>
    </citation>
    <scope>NUCLEOTIDE SEQUENCE [LARGE SCALE GENOMIC DNA]</scope>
    <source>
        <strain evidence="3 4">CFBP13511</strain>
    </source>
</reference>
<feature type="signal peptide" evidence="1">
    <location>
        <begin position="1"/>
        <end position="23"/>
    </location>
</feature>
<dbReference type="Proteomes" id="UP000661012">
    <property type="component" value="Unassembled WGS sequence"/>
</dbReference>
<proteinExistence type="predicted"/>
<evidence type="ECO:0000313" key="2">
    <source>
        <dbReference type="EMBL" id="MBD8107153.1"/>
    </source>
</evidence>
<protein>
    <submittedName>
        <fullName evidence="3">Uncharacterized protein</fullName>
    </submittedName>
</protein>
<evidence type="ECO:0000313" key="3">
    <source>
        <dbReference type="EMBL" id="TKJ89011.1"/>
    </source>
</evidence>
<dbReference type="AlphaFoldDB" id="A0A4U3F6E1"/>
<dbReference type="PANTHER" id="PTHR37549:SF1">
    <property type="entry name" value="LIPOPROTEIN LPRI"/>
    <property type="match status" value="1"/>
</dbReference>
<accession>A0A4U3F6E1</accession>
<evidence type="ECO:0000256" key="1">
    <source>
        <dbReference type="SAM" id="SignalP"/>
    </source>
</evidence>
<dbReference type="STRING" id="1219360.GCA_001571305_02709"/>
<dbReference type="EMBL" id="JACYNN010000007">
    <property type="protein sequence ID" value="MBD8107153.1"/>
    <property type="molecule type" value="Genomic_DNA"/>
</dbReference>
<sequence length="337" mass="37262">MMLMKAPALIGFTLLLCSFNASATDCGRAATVVENTLCDNPELVWLDQVFNNAFHELLISDPPHFTRIAQAMMRERNACVSNSCLRRTYLGGLSQLYGADREMDWQGGWWNMSAPHGNGGKIRISQFAGNEFNLDASVWGGYYQSSFSGKVTLTGGVGFTHSILWGGGCAIVLTPRPDNRIEVSSDSHGRCDMLLPGKMSIDGVYVKADNDPRPAATLLTLGILPNKALDDRFRQLVGSDYAGYVATATSFVYSQDLDQQGATVLTLWVKGMANRRSAMIMYTPEGQIWALRVSPDKDNSVKVRYVTTEKDKQHLPKTLSTWRTRFIDRQVTSSLLP</sequence>